<protein>
    <submittedName>
        <fullName evidence="2">Uncharacterized protein</fullName>
    </submittedName>
</protein>
<evidence type="ECO:0000256" key="1">
    <source>
        <dbReference type="SAM" id="MobiDB-lite"/>
    </source>
</evidence>
<dbReference type="EMBL" id="UINC01001261">
    <property type="protein sequence ID" value="SUZ75938.1"/>
    <property type="molecule type" value="Genomic_DNA"/>
</dbReference>
<sequence length="63" mass="6520">MLNSIDAITANASDAQPPAERPLEGIGVFDLTDHQEDIGTISGELLRLNTDQITEIAVGGASG</sequence>
<reference evidence="2" key="1">
    <citation type="submission" date="2018-05" db="EMBL/GenBank/DDBJ databases">
        <authorList>
            <person name="Lanie J.A."/>
            <person name="Ng W.-L."/>
            <person name="Kazmierczak K.M."/>
            <person name="Andrzejewski T.M."/>
            <person name="Davidsen T.M."/>
            <person name="Wayne K.J."/>
            <person name="Tettelin H."/>
            <person name="Glass J.I."/>
            <person name="Rusch D."/>
            <person name="Podicherti R."/>
            <person name="Tsui H.-C.T."/>
            <person name="Winkler M.E."/>
        </authorList>
    </citation>
    <scope>NUCLEOTIDE SEQUENCE</scope>
</reference>
<proteinExistence type="predicted"/>
<gene>
    <name evidence="2" type="ORF">METZ01_LOCUS28792</name>
</gene>
<name>A0A381QAC6_9ZZZZ</name>
<dbReference type="AlphaFoldDB" id="A0A381QAC6"/>
<accession>A0A381QAC6</accession>
<feature type="region of interest" description="Disordered" evidence="1">
    <location>
        <begin position="1"/>
        <end position="22"/>
    </location>
</feature>
<organism evidence="2">
    <name type="scientific">marine metagenome</name>
    <dbReference type="NCBI Taxonomy" id="408172"/>
    <lineage>
        <taxon>unclassified sequences</taxon>
        <taxon>metagenomes</taxon>
        <taxon>ecological metagenomes</taxon>
    </lineage>
</organism>
<evidence type="ECO:0000313" key="2">
    <source>
        <dbReference type="EMBL" id="SUZ75938.1"/>
    </source>
</evidence>